<evidence type="ECO:0000256" key="2">
    <source>
        <dbReference type="ARBA" id="ARBA00022475"/>
    </source>
</evidence>
<name>M0AD43_9EURY</name>
<feature type="transmembrane region" description="Helical" evidence="6">
    <location>
        <begin position="114"/>
        <end position="135"/>
    </location>
</feature>
<dbReference type="GO" id="GO:0005886">
    <property type="term" value="C:plasma membrane"/>
    <property type="evidence" value="ECO:0007669"/>
    <property type="project" value="UniProtKB-SubCell"/>
</dbReference>
<dbReference type="InterPro" id="IPR011701">
    <property type="entry name" value="MFS"/>
</dbReference>
<dbReference type="SUPFAM" id="SSF103473">
    <property type="entry name" value="MFS general substrate transporter"/>
    <property type="match status" value="1"/>
</dbReference>
<dbReference type="Proteomes" id="UP000011648">
    <property type="component" value="Unassembled WGS sequence"/>
</dbReference>
<dbReference type="CDD" id="cd17473">
    <property type="entry name" value="MFS_arabinose_efflux_permease_like"/>
    <property type="match status" value="1"/>
</dbReference>
<evidence type="ECO:0000313" key="9">
    <source>
        <dbReference type="Proteomes" id="UP000011648"/>
    </source>
</evidence>
<feature type="transmembrane region" description="Helical" evidence="6">
    <location>
        <begin position="53"/>
        <end position="74"/>
    </location>
</feature>
<keyword evidence="4 6" id="KW-1133">Transmembrane helix</keyword>
<dbReference type="PANTHER" id="PTHR43124:SF3">
    <property type="entry name" value="CHLORAMPHENICOL EFFLUX PUMP RV0191"/>
    <property type="match status" value="1"/>
</dbReference>
<feature type="transmembrane region" description="Helical" evidence="6">
    <location>
        <begin position="208"/>
        <end position="237"/>
    </location>
</feature>
<protein>
    <submittedName>
        <fullName evidence="8">Major facilitator family multidrug efflux transporter</fullName>
    </submittedName>
</protein>
<dbReference type="PROSITE" id="PS50850">
    <property type="entry name" value="MFS"/>
    <property type="match status" value="1"/>
</dbReference>
<dbReference type="PATRIC" id="fig|1230458.4.peg.395"/>
<keyword evidence="9" id="KW-1185">Reference proteome</keyword>
<comment type="subcellular location">
    <subcellularLocation>
        <location evidence="1">Cell membrane</location>
        <topology evidence="1">Multi-pass membrane protein</topology>
    </subcellularLocation>
</comment>
<dbReference type="STRING" id="1230458.C484_02015"/>
<gene>
    <name evidence="8" type="ORF">C484_02015</name>
</gene>
<dbReference type="InterPro" id="IPR020846">
    <property type="entry name" value="MFS_dom"/>
</dbReference>
<evidence type="ECO:0000256" key="1">
    <source>
        <dbReference type="ARBA" id="ARBA00004651"/>
    </source>
</evidence>
<evidence type="ECO:0000256" key="6">
    <source>
        <dbReference type="SAM" id="Phobius"/>
    </source>
</evidence>
<feature type="transmembrane region" description="Helical" evidence="6">
    <location>
        <begin position="311"/>
        <end position="333"/>
    </location>
</feature>
<dbReference type="GO" id="GO:0022857">
    <property type="term" value="F:transmembrane transporter activity"/>
    <property type="evidence" value="ECO:0007669"/>
    <property type="project" value="InterPro"/>
</dbReference>
<comment type="caution">
    <text evidence="8">The sequence shown here is derived from an EMBL/GenBank/DDBJ whole genome shotgun (WGS) entry which is preliminary data.</text>
</comment>
<organism evidence="8 9">
    <name type="scientific">Natrialba taiwanensis DSM 12281</name>
    <dbReference type="NCBI Taxonomy" id="1230458"/>
    <lineage>
        <taxon>Archaea</taxon>
        <taxon>Methanobacteriati</taxon>
        <taxon>Methanobacteriota</taxon>
        <taxon>Stenosarchaea group</taxon>
        <taxon>Halobacteria</taxon>
        <taxon>Halobacteriales</taxon>
        <taxon>Natrialbaceae</taxon>
        <taxon>Natrialba</taxon>
    </lineage>
</organism>
<dbReference type="OrthoDB" id="117970at2157"/>
<dbReference type="PANTHER" id="PTHR43124">
    <property type="entry name" value="PURINE EFFLUX PUMP PBUE"/>
    <property type="match status" value="1"/>
</dbReference>
<dbReference type="InterPro" id="IPR036259">
    <property type="entry name" value="MFS_trans_sf"/>
</dbReference>
<proteinExistence type="predicted"/>
<feature type="transmembrane region" description="Helical" evidence="6">
    <location>
        <begin position="376"/>
        <end position="397"/>
    </location>
</feature>
<evidence type="ECO:0000313" key="8">
    <source>
        <dbReference type="EMBL" id="ELY96449.1"/>
    </source>
</evidence>
<accession>M0AD43</accession>
<evidence type="ECO:0000256" key="5">
    <source>
        <dbReference type="ARBA" id="ARBA00023136"/>
    </source>
</evidence>
<reference evidence="8 9" key="1">
    <citation type="journal article" date="2014" name="PLoS Genet.">
        <title>Phylogenetically driven sequencing of extremely halophilic archaea reveals strategies for static and dynamic osmo-response.</title>
        <authorList>
            <person name="Becker E.A."/>
            <person name="Seitzer P.M."/>
            <person name="Tritt A."/>
            <person name="Larsen D."/>
            <person name="Krusor M."/>
            <person name="Yao A.I."/>
            <person name="Wu D."/>
            <person name="Madern D."/>
            <person name="Eisen J.A."/>
            <person name="Darling A.E."/>
            <person name="Facciotti M.T."/>
        </authorList>
    </citation>
    <scope>NUCLEOTIDE SEQUENCE [LARGE SCALE GENOMIC DNA]</scope>
    <source>
        <strain evidence="8 9">DSM 12281</strain>
    </source>
</reference>
<feature type="transmembrane region" description="Helical" evidence="6">
    <location>
        <begin position="147"/>
        <end position="168"/>
    </location>
</feature>
<sequence length="403" mass="41834">MTKPVNTAATNSLRRPGVALWVVIASATLTVMAGAILGPVINQIQSGLRVPQSQAGLIITTHGLFIVLTSPFAGSIIDRVGPRRPYIAGLFVYAVAGAAGLVVESFPLLLASRAVLGIGVAFVYTGVTVLIYNLFEGDRKDRAMGLRGSANSLGAAIWPLVGGALGSLSWHAPFGVYAIALPLGLLALVTVPETALGGRGGDVEDGGLAGLLAVFAATPLLLLVYGLYFVANLLLYAYTVYYPGLLATFGVESSLTISLYLAALGLAGGGSAYFYDRVKRRFDYRQLTLAALALWTAGFTVAAVADSRLVAAVPVVLFGLGQGLAFPTVLLWVEELAPADRKGQYSSYIAMFGYVGQFLSPVVLSPVAGAFEVHAVFATAAAFTGISAVAVGAARLYPVDERA</sequence>
<dbReference type="RefSeq" id="WP_006824308.1">
    <property type="nucleotide sequence ID" value="NZ_AOIL01000009.1"/>
</dbReference>
<feature type="transmembrane region" description="Helical" evidence="6">
    <location>
        <begin position="86"/>
        <end position="108"/>
    </location>
</feature>
<keyword evidence="2" id="KW-1003">Cell membrane</keyword>
<dbReference type="Gene3D" id="1.20.1250.20">
    <property type="entry name" value="MFS general substrate transporter like domains"/>
    <property type="match status" value="1"/>
</dbReference>
<feature type="transmembrane region" description="Helical" evidence="6">
    <location>
        <begin position="345"/>
        <end position="364"/>
    </location>
</feature>
<keyword evidence="5 6" id="KW-0472">Membrane</keyword>
<feature type="transmembrane region" description="Helical" evidence="6">
    <location>
        <begin position="287"/>
        <end position="305"/>
    </location>
</feature>
<feature type="transmembrane region" description="Helical" evidence="6">
    <location>
        <begin position="174"/>
        <end position="196"/>
    </location>
</feature>
<dbReference type="AlphaFoldDB" id="M0AD43"/>
<feature type="domain" description="Major facilitator superfamily (MFS) profile" evidence="7">
    <location>
        <begin position="19"/>
        <end position="402"/>
    </location>
</feature>
<evidence type="ECO:0000256" key="4">
    <source>
        <dbReference type="ARBA" id="ARBA00022989"/>
    </source>
</evidence>
<dbReference type="Pfam" id="PF07690">
    <property type="entry name" value="MFS_1"/>
    <property type="match status" value="1"/>
</dbReference>
<evidence type="ECO:0000259" key="7">
    <source>
        <dbReference type="PROSITE" id="PS50850"/>
    </source>
</evidence>
<evidence type="ECO:0000256" key="3">
    <source>
        <dbReference type="ARBA" id="ARBA00022692"/>
    </source>
</evidence>
<dbReference type="EMBL" id="AOIL01000009">
    <property type="protein sequence ID" value="ELY96449.1"/>
    <property type="molecule type" value="Genomic_DNA"/>
</dbReference>
<keyword evidence="3 6" id="KW-0812">Transmembrane</keyword>
<dbReference type="InterPro" id="IPR050189">
    <property type="entry name" value="MFS_Efflux_Transporters"/>
</dbReference>
<feature type="transmembrane region" description="Helical" evidence="6">
    <location>
        <begin position="20"/>
        <end position="41"/>
    </location>
</feature>